<dbReference type="InterPro" id="IPR050807">
    <property type="entry name" value="TransReg_Diox_bact_type"/>
</dbReference>
<sequence>MAIGGIRQPEFGRRLRKLRQERRLSQRDVAGTVVNPSYISLLESGARVPTLEVVLRIAEVLDVPVEELAGTPVPVRIDPPRARYDRDLVHNVLVRSALDVGALDEAQARHERVYTEAVRDGVPAAVLEHGIALQDLLNQRGDHQARHALLTDLLRVAEDFGVVEILVKLRLDMATAARDRGDLGEAVGLAEAAVAALPGTELAGTPEHVRALGILLSVRVDSGETGDVAALVERMLSVAEQLGSPTVLGRSHWAASVAFARVGDAERTERHIRRARSMLTHPDTSIREWGRFAGAAASALLDADGDLSEIETYVSWMRAALELVDIPGERDRATGVEARYALRSGHPELALELTEEMPGELPNSDRIRLRRTRGRALSALGRTDEAIEVLRTAAELCERLSAYRLATVVWREIDEIRSGGH</sequence>
<comment type="caution">
    <text evidence="3">The sequence shown here is derived from an EMBL/GenBank/DDBJ whole genome shotgun (WGS) entry which is preliminary data.</text>
</comment>
<keyword evidence="4" id="KW-1185">Reference proteome</keyword>
<protein>
    <submittedName>
        <fullName evidence="3">Helix-turn-helix domain-containing protein</fullName>
    </submittedName>
</protein>
<dbReference type="Proteomes" id="UP001596512">
    <property type="component" value="Unassembled WGS sequence"/>
</dbReference>
<dbReference type="CDD" id="cd00093">
    <property type="entry name" value="HTH_XRE"/>
    <property type="match status" value="1"/>
</dbReference>
<organism evidence="3 4">
    <name type="scientific">Actinokineospora soli</name>
    <dbReference type="NCBI Taxonomy" id="1048753"/>
    <lineage>
        <taxon>Bacteria</taxon>
        <taxon>Bacillati</taxon>
        <taxon>Actinomycetota</taxon>
        <taxon>Actinomycetes</taxon>
        <taxon>Pseudonocardiales</taxon>
        <taxon>Pseudonocardiaceae</taxon>
        <taxon>Actinokineospora</taxon>
    </lineage>
</organism>
<dbReference type="InterPro" id="IPR010982">
    <property type="entry name" value="Lambda_DNA-bd_dom_sf"/>
</dbReference>
<proteinExistence type="predicted"/>
<dbReference type="InterPro" id="IPR011990">
    <property type="entry name" value="TPR-like_helical_dom_sf"/>
</dbReference>
<gene>
    <name evidence="3" type="ORF">ACFQV2_32290</name>
</gene>
<dbReference type="SMART" id="SM00530">
    <property type="entry name" value="HTH_XRE"/>
    <property type="match status" value="1"/>
</dbReference>
<dbReference type="PANTHER" id="PTHR46797:SF1">
    <property type="entry name" value="METHYLPHOSPHONATE SYNTHASE"/>
    <property type="match status" value="1"/>
</dbReference>
<keyword evidence="1" id="KW-0238">DNA-binding</keyword>
<dbReference type="SUPFAM" id="SSF47413">
    <property type="entry name" value="lambda repressor-like DNA-binding domains"/>
    <property type="match status" value="1"/>
</dbReference>
<evidence type="ECO:0000256" key="1">
    <source>
        <dbReference type="ARBA" id="ARBA00023125"/>
    </source>
</evidence>
<dbReference type="Pfam" id="PF13560">
    <property type="entry name" value="HTH_31"/>
    <property type="match status" value="1"/>
</dbReference>
<dbReference type="InterPro" id="IPR001387">
    <property type="entry name" value="Cro/C1-type_HTH"/>
</dbReference>
<dbReference type="PROSITE" id="PS50943">
    <property type="entry name" value="HTH_CROC1"/>
    <property type="match status" value="1"/>
</dbReference>
<evidence type="ECO:0000313" key="3">
    <source>
        <dbReference type="EMBL" id="MFC7617406.1"/>
    </source>
</evidence>
<feature type="domain" description="HTH cro/C1-type" evidence="2">
    <location>
        <begin position="15"/>
        <end position="68"/>
    </location>
</feature>
<accession>A0ABW2TX82</accession>
<dbReference type="PANTHER" id="PTHR46797">
    <property type="entry name" value="HTH-TYPE TRANSCRIPTIONAL REGULATOR"/>
    <property type="match status" value="1"/>
</dbReference>
<name>A0ABW2TX82_9PSEU</name>
<dbReference type="Gene3D" id="1.10.260.40">
    <property type="entry name" value="lambda repressor-like DNA-binding domains"/>
    <property type="match status" value="1"/>
</dbReference>
<evidence type="ECO:0000259" key="2">
    <source>
        <dbReference type="PROSITE" id="PS50943"/>
    </source>
</evidence>
<evidence type="ECO:0000313" key="4">
    <source>
        <dbReference type="Proteomes" id="UP001596512"/>
    </source>
</evidence>
<dbReference type="EMBL" id="JBHTEY010000004">
    <property type="protein sequence ID" value="MFC7617406.1"/>
    <property type="molecule type" value="Genomic_DNA"/>
</dbReference>
<dbReference type="SUPFAM" id="SSF48452">
    <property type="entry name" value="TPR-like"/>
    <property type="match status" value="2"/>
</dbReference>
<dbReference type="Gene3D" id="1.25.40.10">
    <property type="entry name" value="Tetratricopeptide repeat domain"/>
    <property type="match status" value="1"/>
</dbReference>
<reference evidence="4" key="1">
    <citation type="journal article" date="2019" name="Int. J. Syst. Evol. Microbiol.">
        <title>The Global Catalogue of Microorganisms (GCM) 10K type strain sequencing project: providing services to taxonomists for standard genome sequencing and annotation.</title>
        <authorList>
            <consortium name="The Broad Institute Genomics Platform"/>
            <consortium name="The Broad Institute Genome Sequencing Center for Infectious Disease"/>
            <person name="Wu L."/>
            <person name="Ma J."/>
        </authorList>
    </citation>
    <scope>NUCLEOTIDE SEQUENCE [LARGE SCALE GENOMIC DNA]</scope>
    <source>
        <strain evidence="4">JCM 17695</strain>
    </source>
</reference>